<keyword evidence="4" id="KW-1185">Reference proteome</keyword>
<dbReference type="Proteomes" id="UP000297649">
    <property type="component" value="Unassembled WGS sequence"/>
</dbReference>
<dbReference type="AlphaFoldDB" id="A0A6H3NJR9"/>
<evidence type="ECO:0000313" key="4">
    <source>
        <dbReference type="Proteomes" id="UP000297649"/>
    </source>
</evidence>
<protein>
    <submittedName>
        <fullName evidence="3">XRE family transcriptional regulator</fullName>
    </submittedName>
</protein>
<evidence type="ECO:0000313" key="3">
    <source>
        <dbReference type="EMBL" id="TGN11598.1"/>
    </source>
</evidence>
<proteinExistence type="predicted"/>
<dbReference type="CDD" id="cd00093">
    <property type="entry name" value="HTH_XRE"/>
    <property type="match status" value="1"/>
</dbReference>
<reference evidence="3" key="1">
    <citation type="journal article" date="2019" name="PLoS Negl. Trop. Dis.">
        <title>Revisiting the worldwide diversity of Leptospira species in the environment.</title>
        <authorList>
            <person name="Vincent A.T."/>
            <person name="Schiettekatte O."/>
            <person name="Bourhy P."/>
            <person name="Veyrier F.J."/>
            <person name="Picardeau M."/>
        </authorList>
    </citation>
    <scope>NUCLEOTIDE SEQUENCE [LARGE SCALE GENOMIC DNA]</scope>
    <source>
        <strain evidence="3">201601109</strain>
    </source>
</reference>
<dbReference type="PANTHER" id="PTHR46797:SF1">
    <property type="entry name" value="METHYLPHOSPHONATE SYNTHASE"/>
    <property type="match status" value="1"/>
</dbReference>
<comment type="caution">
    <text evidence="3">The sequence shown here is derived from an EMBL/GenBank/DDBJ whole genome shotgun (WGS) entry which is preliminary data.</text>
</comment>
<organism evidence="3 4">
    <name type="scientific">Leptospira bandrabouensis</name>
    <dbReference type="NCBI Taxonomy" id="2484903"/>
    <lineage>
        <taxon>Bacteria</taxon>
        <taxon>Pseudomonadati</taxon>
        <taxon>Spirochaetota</taxon>
        <taxon>Spirochaetia</taxon>
        <taxon>Leptospirales</taxon>
        <taxon>Leptospiraceae</taxon>
        <taxon>Leptospira</taxon>
    </lineage>
</organism>
<dbReference type="PROSITE" id="PS50943">
    <property type="entry name" value="HTH_CROC1"/>
    <property type="match status" value="1"/>
</dbReference>
<dbReference type="InterPro" id="IPR050807">
    <property type="entry name" value="TransReg_Diox_bact_type"/>
</dbReference>
<evidence type="ECO:0000259" key="2">
    <source>
        <dbReference type="PROSITE" id="PS50943"/>
    </source>
</evidence>
<dbReference type="GO" id="GO:0005829">
    <property type="term" value="C:cytosol"/>
    <property type="evidence" value="ECO:0007669"/>
    <property type="project" value="TreeGrafter"/>
</dbReference>
<name>A0A6H3NJR9_9LEPT</name>
<dbReference type="RefSeq" id="WP_135781506.1">
    <property type="nucleotide sequence ID" value="NZ_RQHU01000022.1"/>
</dbReference>
<dbReference type="Pfam" id="PF01381">
    <property type="entry name" value="HTH_3"/>
    <property type="match status" value="1"/>
</dbReference>
<dbReference type="EMBL" id="RQHU01000022">
    <property type="protein sequence ID" value="TGN11598.1"/>
    <property type="molecule type" value="Genomic_DNA"/>
</dbReference>
<dbReference type="SMART" id="SM00530">
    <property type="entry name" value="HTH_XRE"/>
    <property type="match status" value="1"/>
</dbReference>
<dbReference type="InterPro" id="IPR010982">
    <property type="entry name" value="Lambda_DNA-bd_dom_sf"/>
</dbReference>
<gene>
    <name evidence="3" type="ORF">EHR08_17040</name>
</gene>
<accession>A0A6H3NJR9</accession>
<feature type="domain" description="HTH cro/C1-type" evidence="2">
    <location>
        <begin position="14"/>
        <end position="69"/>
    </location>
</feature>
<sequence>MELEEFLEKIGRKIQKIRKDRGLTQENLDEGEFAIPVRTLQDIEAGKANLTASSLLKIAKQLNVKPKDLLDV</sequence>
<dbReference type="SUPFAM" id="SSF47413">
    <property type="entry name" value="lambda repressor-like DNA-binding domains"/>
    <property type="match status" value="1"/>
</dbReference>
<dbReference type="InterPro" id="IPR001387">
    <property type="entry name" value="Cro/C1-type_HTH"/>
</dbReference>
<keyword evidence="1" id="KW-0238">DNA-binding</keyword>
<dbReference type="GO" id="GO:0003700">
    <property type="term" value="F:DNA-binding transcription factor activity"/>
    <property type="evidence" value="ECO:0007669"/>
    <property type="project" value="TreeGrafter"/>
</dbReference>
<dbReference type="PANTHER" id="PTHR46797">
    <property type="entry name" value="HTH-TYPE TRANSCRIPTIONAL REGULATOR"/>
    <property type="match status" value="1"/>
</dbReference>
<dbReference type="Gene3D" id="1.10.260.40">
    <property type="entry name" value="lambda repressor-like DNA-binding domains"/>
    <property type="match status" value="1"/>
</dbReference>
<dbReference type="GO" id="GO:0003677">
    <property type="term" value="F:DNA binding"/>
    <property type="evidence" value="ECO:0007669"/>
    <property type="project" value="UniProtKB-KW"/>
</dbReference>
<evidence type="ECO:0000256" key="1">
    <source>
        <dbReference type="ARBA" id="ARBA00023125"/>
    </source>
</evidence>